<dbReference type="RefSeq" id="WP_269433815.1">
    <property type="nucleotide sequence ID" value="NZ_AP021875.1"/>
</dbReference>
<dbReference type="KEGG" id="dwd:DSCW_09590"/>
<keyword evidence="3" id="KW-1185">Reference proteome</keyword>
<dbReference type="AlphaFoldDB" id="A0A5K7YUT1"/>
<dbReference type="InterPro" id="IPR026634">
    <property type="entry name" value="TPST-like"/>
</dbReference>
<accession>A0A5K7YUT1</accession>
<dbReference type="PANTHER" id="PTHR12788">
    <property type="entry name" value="PROTEIN-TYROSINE SULFOTRANSFERASE 2"/>
    <property type="match status" value="1"/>
</dbReference>
<dbReference type="GO" id="GO:0008476">
    <property type="term" value="F:protein-tyrosine sulfotransferase activity"/>
    <property type="evidence" value="ECO:0007669"/>
    <property type="project" value="InterPro"/>
</dbReference>
<name>A0A5K7YUT1_9BACT</name>
<evidence type="ECO:0000256" key="1">
    <source>
        <dbReference type="ARBA" id="ARBA00022679"/>
    </source>
</evidence>
<dbReference type="SUPFAM" id="SSF52540">
    <property type="entry name" value="P-loop containing nucleoside triphosphate hydrolases"/>
    <property type="match status" value="1"/>
</dbReference>
<dbReference type="PANTHER" id="PTHR12788:SF10">
    <property type="entry name" value="PROTEIN-TYROSINE SULFOTRANSFERASE"/>
    <property type="match status" value="1"/>
</dbReference>
<gene>
    <name evidence="2" type="ORF">DSCW_09590</name>
</gene>
<evidence type="ECO:0008006" key="4">
    <source>
        <dbReference type="Google" id="ProtNLM"/>
    </source>
</evidence>
<proteinExistence type="predicted"/>
<evidence type="ECO:0000313" key="2">
    <source>
        <dbReference type="EMBL" id="BBO73542.1"/>
    </source>
</evidence>
<dbReference type="InterPro" id="IPR027417">
    <property type="entry name" value="P-loop_NTPase"/>
</dbReference>
<organism evidence="2 3">
    <name type="scientific">Desulfosarcina widdelii</name>
    <dbReference type="NCBI Taxonomy" id="947919"/>
    <lineage>
        <taxon>Bacteria</taxon>
        <taxon>Pseudomonadati</taxon>
        <taxon>Thermodesulfobacteriota</taxon>
        <taxon>Desulfobacteria</taxon>
        <taxon>Desulfobacterales</taxon>
        <taxon>Desulfosarcinaceae</taxon>
        <taxon>Desulfosarcina</taxon>
    </lineage>
</organism>
<dbReference type="EMBL" id="AP021875">
    <property type="protein sequence ID" value="BBO73542.1"/>
    <property type="molecule type" value="Genomic_DNA"/>
</dbReference>
<evidence type="ECO:0000313" key="3">
    <source>
        <dbReference type="Proteomes" id="UP000427769"/>
    </source>
</evidence>
<protein>
    <recommendedName>
        <fullName evidence="4">Sulfotransferase</fullName>
    </recommendedName>
</protein>
<keyword evidence="1" id="KW-0808">Transferase</keyword>
<dbReference type="Pfam" id="PF13469">
    <property type="entry name" value="Sulfotransfer_3"/>
    <property type="match status" value="1"/>
</dbReference>
<dbReference type="Gene3D" id="3.40.50.300">
    <property type="entry name" value="P-loop containing nucleotide triphosphate hydrolases"/>
    <property type="match status" value="1"/>
</dbReference>
<sequence>MKLIFIGGAQRSGTTLMQTLLSNALNHTEVWPEANFLCDLFQFYTNGIKNWNKSEFYFGKRDYFKSYVKELINNILKYRIPKDFKGNCIIIKDPNFSKYIKQIYEIFPESSFFLCVRDPRDIICSFYDIENREAQNGTLRNNYKNRNISFYCKKINESYKLALKYTKKINVIKYEKLVDNPFYEINSISSKEMPFSLSSTENLIWSDKKMRHKNSWISPLEEKSPSKERVGVYKSILRGYEIFYCQKKCNNIFKSYGYKKVLFSARKKFFYSILSKILYK</sequence>
<reference evidence="2 3" key="1">
    <citation type="submission" date="2019-11" db="EMBL/GenBank/DDBJ databases">
        <title>Comparative genomics of hydrocarbon-degrading Desulfosarcina strains.</title>
        <authorList>
            <person name="Watanabe M."/>
            <person name="Kojima H."/>
            <person name="Fukui M."/>
        </authorList>
    </citation>
    <scope>NUCLEOTIDE SEQUENCE [LARGE SCALE GENOMIC DNA]</scope>
    <source>
        <strain evidence="2 3">PP31</strain>
    </source>
</reference>
<dbReference type="Proteomes" id="UP000427769">
    <property type="component" value="Chromosome"/>
</dbReference>